<evidence type="ECO:0000256" key="1">
    <source>
        <dbReference type="ARBA" id="ARBA00005189"/>
    </source>
</evidence>
<name>A0A533Q7J8_9BACT</name>
<accession>A0A533Q7J8</accession>
<dbReference type="CDD" id="cd07989">
    <property type="entry name" value="LPLAT_AGPAT-like"/>
    <property type="match status" value="1"/>
</dbReference>
<keyword evidence="3 6" id="KW-0012">Acyltransferase</keyword>
<dbReference type="Proteomes" id="UP000319783">
    <property type="component" value="Unassembled WGS sequence"/>
</dbReference>
<dbReference type="SMART" id="SM00563">
    <property type="entry name" value="PlsC"/>
    <property type="match status" value="1"/>
</dbReference>
<dbReference type="GO" id="GO:0006654">
    <property type="term" value="P:phosphatidic acid biosynthetic process"/>
    <property type="evidence" value="ECO:0007669"/>
    <property type="project" value="TreeGrafter"/>
</dbReference>
<evidence type="ECO:0000256" key="4">
    <source>
        <dbReference type="SAM" id="Phobius"/>
    </source>
</evidence>
<comment type="pathway">
    <text evidence="1">Lipid metabolism.</text>
</comment>
<protein>
    <submittedName>
        <fullName evidence="6">1-acyl-sn-glycerol-3-phosphate acyltransferase</fullName>
    </submittedName>
</protein>
<keyword evidence="2 6" id="KW-0808">Transferase</keyword>
<evidence type="ECO:0000259" key="5">
    <source>
        <dbReference type="SMART" id="SM00563"/>
    </source>
</evidence>
<dbReference type="GO" id="GO:0003841">
    <property type="term" value="F:1-acylglycerol-3-phosphate O-acyltransferase activity"/>
    <property type="evidence" value="ECO:0007669"/>
    <property type="project" value="TreeGrafter"/>
</dbReference>
<dbReference type="EMBL" id="SULG01000091">
    <property type="protein sequence ID" value="TLD40608.1"/>
    <property type="molecule type" value="Genomic_DNA"/>
</dbReference>
<evidence type="ECO:0000256" key="2">
    <source>
        <dbReference type="ARBA" id="ARBA00022679"/>
    </source>
</evidence>
<dbReference type="PANTHER" id="PTHR10434">
    <property type="entry name" value="1-ACYL-SN-GLYCEROL-3-PHOSPHATE ACYLTRANSFERASE"/>
    <property type="match status" value="1"/>
</dbReference>
<dbReference type="SUPFAM" id="SSF69593">
    <property type="entry name" value="Glycerol-3-phosphate (1)-acyltransferase"/>
    <property type="match status" value="1"/>
</dbReference>
<proteinExistence type="predicted"/>
<comment type="caution">
    <text evidence="6">The sequence shown here is derived from an EMBL/GenBank/DDBJ whole genome shotgun (WGS) entry which is preliminary data.</text>
</comment>
<evidence type="ECO:0000313" key="6">
    <source>
        <dbReference type="EMBL" id="TLD40608.1"/>
    </source>
</evidence>
<reference evidence="6 7" key="1">
    <citation type="submission" date="2019-04" db="EMBL/GenBank/DDBJ databases">
        <title>Genome of a novel bacterium Candidatus Jettenia ecosi reconstructed from metagenome of an anammox bioreactor.</title>
        <authorList>
            <person name="Mardanov A.V."/>
            <person name="Beletsky A.V."/>
            <person name="Ravin N.V."/>
            <person name="Botchkova E.A."/>
            <person name="Litti Y.V."/>
            <person name="Nozhevnikova A.N."/>
        </authorList>
    </citation>
    <scope>NUCLEOTIDE SEQUENCE [LARGE SCALE GENOMIC DNA]</scope>
    <source>
        <strain evidence="6">J2</strain>
    </source>
</reference>
<keyword evidence="4" id="KW-0812">Transmembrane</keyword>
<evidence type="ECO:0000313" key="7">
    <source>
        <dbReference type="Proteomes" id="UP000319783"/>
    </source>
</evidence>
<keyword evidence="4" id="KW-0472">Membrane</keyword>
<gene>
    <name evidence="6" type="ORF">JETT_3144</name>
</gene>
<dbReference type="InterPro" id="IPR002123">
    <property type="entry name" value="Plipid/glycerol_acylTrfase"/>
</dbReference>
<evidence type="ECO:0000256" key="3">
    <source>
        <dbReference type="ARBA" id="ARBA00023315"/>
    </source>
</evidence>
<feature type="domain" description="Phospholipid/glycerol acyltransferase" evidence="5">
    <location>
        <begin position="75"/>
        <end position="189"/>
    </location>
</feature>
<dbReference type="Pfam" id="PF01553">
    <property type="entry name" value="Acyltransferase"/>
    <property type="match status" value="1"/>
</dbReference>
<dbReference type="AlphaFoldDB" id="A0A533Q7J8"/>
<sequence>MYKFYQILFTMYSWILFVSFWILSILTAVILSIDTKKKEHVFNTIERFFSRIAFKLMGVKVEILGIDNIPKNEHVIFISNHQSMMDIKLSLAYIPINFSFISKDTVFHIPILGAYMRTSGHLPIQRNDDRKAYATLLTAVKKLTEKKSLVVFPEGTRSEDGQLGTFKRGISLIILKSGKRVIPMAISGSNQLMPKHGWLSYPEKRRIRISFGNPLSFDNSRTDREYTLEITNILHKEVSTLLHQ</sequence>
<dbReference type="PANTHER" id="PTHR10434:SF11">
    <property type="entry name" value="1-ACYL-SN-GLYCEROL-3-PHOSPHATE ACYLTRANSFERASE"/>
    <property type="match status" value="1"/>
</dbReference>
<feature type="transmembrane region" description="Helical" evidence="4">
    <location>
        <begin position="12"/>
        <end position="33"/>
    </location>
</feature>
<keyword evidence="4" id="KW-1133">Transmembrane helix</keyword>
<organism evidence="6 7">
    <name type="scientific">Candidatus Jettenia ecosi</name>
    <dbReference type="NCBI Taxonomy" id="2494326"/>
    <lineage>
        <taxon>Bacteria</taxon>
        <taxon>Pseudomonadati</taxon>
        <taxon>Planctomycetota</taxon>
        <taxon>Candidatus Brocadiia</taxon>
        <taxon>Candidatus Brocadiales</taxon>
        <taxon>Candidatus Brocadiaceae</taxon>
        <taxon>Candidatus Jettenia</taxon>
    </lineage>
</organism>